<dbReference type="EMBL" id="JARQZJ010000090">
    <property type="protein sequence ID" value="KAK9882939.1"/>
    <property type="molecule type" value="Genomic_DNA"/>
</dbReference>
<gene>
    <name evidence="1" type="ORF">WA026_023867</name>
</gene>
<evidence type="ECO:0000313" key="2">
    <source>
        <dbReference type="Proteomes" id="UP001431783"/>
    </source>
</evidence>
<reference evidence="1 2" key="1">
    <citation type="submission" date="2023-03" db="EMBL/GenBank/DDBJ databases">
        <title>Genome insight into feeding habits of ladybird beetles.</title>
        <authorList>
            <person name="Li H.-S."/>
            <person name="Huang Y.-H."/>
            <person name="Pang H."/>
        </authorList>
    </citation>
    <scope>NUCLEOTIDE SEQUENCE [LARGE SCALE GENOMIC DNA]</scope>
    <source>
        <strain evidence="1">SYSU_2023b</strain>
        <tissue evidence="1">Whole body</tissue>
    </source>
</reference>
<dbReference type="Proteomes" id="UP001431783">
    <property type="component" value="Unassembled WGS sequence"/>
</dbReference>
<sequence length="102" mass="11607">MNCGYRSIRRNPCLESGITTFLSKKESNSSTIIVSITFNSIGVKPICQQFLLGIHLLFKDSSDVRLQSAKRQSTKFSRLIHYNSQDLHIEEAQLRNIYGLNS</sequence>
<dbReference type="AlphaFoldDB" id="A0AAW1UQ53"/>
<evidence type="ECO:0000313" key="1">
    <source>
        <dbReference type="EMBL" id="KAK9882939.1"/>
    </source>
</evidence>
<keyword evidence="2" id="KW-1185">Reference proteome</keyword>
<proteinExistence type="predicted"/>
<accession>A0AAW1UQ53</accession>
<name>A0AAW1UQ53_9CUCU</name>
<comment type="caution">
    <text evidence="1">The sequence shown here is derived from an EMBL/GenBank/DDBJ whole genome shotgun (WGS) entry which is preliminary data.</text>
</comment>
<organism evidence="1 2">
    <name type="scientific">Henosepilachna vigintioctopunctata</name>
    <dbReference type="NCBI Taxonomy" id="420089"/>
    <lineage>
        <taxon>Eukaryota</taxon>
        <taxon>Metazoa</taxon>
        <taxon>Ecdysozoa</taxon>
        <taxon>Arthropoda</taxon>
        <taxon>Hexapoda</taxon>
        <taxon>Insecta</taxon>
        <taxon>Pterygota</taxon>
        <taxon>Neoptera</taxon>
        <taxon>Endopterygota</taxon>
        <taxon>Coleoptera</taxon>
        <taxon>Polyphaga</taxon>
        <taxon>Cucujiformia</taxon>
        <taxon>Coccinelloidea</taxon>
        <taxon>Coccinellidae</taxon>
        <taxon>Epilachninae</taxon>
        <taxon>Epilachnini</taxon>
        <taxon>Henosepilachna</taxon>
    </lineage>
</organism>
<protein>
    <submittedName>
        <fullName evidence="1">Uncharacterized protein</fullName>
    </submittedName>
</protein>